<name>A0A9I9DZQ3_CUCME</name>
<dbReference type="Gramene" id="MELO3C026461.2.1">
    <property type="protein sequence ID" value="MELO3C026461.2.1"/>
    <property type="gene ID" value="MELO3C026461.2"/>
</dbReference>
<dbReference type="AlphaFoldDB" id="A0A9I9DZQ3"/>
<dbReference type="EnsemblPlants" id="MELO3C026461.2.1">
    <property type="protein sequence ID" value="MELO3C026461.2.1"/>
    <property type="gene ID" value="MELO3C026461.2"/>
</dbReference>
<feature type="compositionally biased region" description="Basic and acidic residues" evidence="1">
    <location>
        <begin position="70"/>
        <end position="81"/>
    </location>
</feature>
<feature type="region of interest" description="Disordered" evidence="1">
    <location>
        <begin position="62"/>
        <end position="81"/>
    </location>
</feature>
<evidence type="ECO:0000256" key="1">
    <source>
        <dbReference type="SAM" id="MobiDB-lite"/>
    </source>
</evidence>
<protein>
    <submittedName>
        <fullName evidence="2">Uncharacterized protein</fullName>
    </submittedName>
</protein>
<proteinExistence type="predicted"/>
<reference evidence="2" key="1">
    <citation type="submission" date="2023-03" db="UniProtKB">
        <authorList>
            <consortium name="EnsemblPlants"/>
        </authorList>
    </citation>
    <scope>IDENTIFICATION</scope>
</reference>
<evidence type="ECO:0000313" key="2">
    <source>
        <dbReference type="EnsemblPlants" id="MELO3C026461.2.1"/>
    </source>
</evidence>
<accession>A0A9I9DZQ3</accession>
<sequence length="81" mass="9406">MEDFYEGTRWRIEGSAKQTNEGGEGTHGLVGSFKWRLKRLRDRENLQVHVAGVFARERESRRAKLNRRAFSRERDGGGTKL</sequence>
<organism evidence="2">
    <name type="scientific">Cucumis melo</name>
    <name type="common">Muskmelon</name>
    <dbReference type="NCBI Taxonomy" id="3656"/>
    <lineage>
        <taxon>Eukaryota</taxon>
        <taxon>Viridiplantae</taxon>
        <taxon>Streptophyta</taxon>
        <taxon>Embryophyta</taxon>
        <taxon>Tracheophyta</taxon>
        <taxon>Spermatophyta</taxon>
        <taxon>Magnoliopsida</taxon>
        <taxon>eudicotyledons</taxon>
        <taxon>Gunneridae</taxon>
        <taxon>Pentapetalae</taxon>
        <taxon>rosids</taxon>
        <taxon>fabids</taxon>
        <taxon>Cucurbitales</taxon>
        <taxon>Cucurbitaceae</taxon>
        <taxon>Benincaseae</taxon>
        <taxon>Cucumis</taxon>
    </lineage>
</organism>